<evidence type="ECO:0000256" key="9">
    <source>
        <dbReference type="ARBA" id="ARBA00047589"/>
    </source>
</evidence>
<accession>A0A1G5AB17</accession>
<keyword evidence="7" id="KW-0862">Zinc</keyword>
<dbReference type="RefSeq" id="WP_091538521.1">
    <property type="nucleotide sequence ID" value="NZ_FMUS01000001.1"/>
</dbReference>
<evidence type="ECO:0000256" key="10">
    <source>
        <dbReference type="PIRNR" id="PIRNR010130"/>
    </source>
</evidence>
<dbReference type="GO" id="GO:0016747">
    <property type="term" value="F:acyltransferase activity, transferring groups other than amino-acyl groups"/>
    <property type="evidence" value="ECO:0007669"/>
    <property type="project" value="InterPro"/>
</dbReference>
<evidence type="ECO:0000256" key="3">
    <source>
        <dbReference type="ARBA" id="ARBA00012206"/>
    </source>
</evidence>
<dbReference type="EMBL" id="FMUS01000001">
    <property type="protein sequence ID" value="SCX75063.1"/>
    <property type="molecule type" value="Genomic_DNA"/>
</dbReference>
<comment type="cofactor">
    <cofactor evidence="1">
        <name>Zn(2+)</name>
        <dbReference type="ChEBI" id="CHEBI:29105"/>
    </cofactor>
</comment>
<evidence type="ECO:0000313" key="11">
    <source>
        <dbReference type="EMBL" id="SCX75063.1"/>
    </source>
</evidence>
<dbReference type="UniPathway" id="UPA00621"/>
<gene>
    <name evidence="11" type="ORF">SAMN03080606_00021</name>
</gene>
<dbReference type="GO" id="GO:0046872">
    <property type="term" value="F:metal ion binding"/>
    <property type="evidence" value="ECO:0007669"/>
    <property type="project" value="UniProtKB-KW"/>
</dbReference>
<dbReference type="Pfam" id="PF06130">
    <property type="entry name" value="PTAC"/>
    <property type="match status" value="1"/>
</dbReference>
<evidence type="ECO:0000256" key="1">
    <source>
        <dbReference type="ARBA" id="ARBA00001947"/>
    </source>
</evidence>
<keyword evidence="5 10" id="KW-0808">Transferase</keyword>
<dbReference type="AlphaFoldDB" id="A0A1G5AB17"/>
<dbReference type="OrthoDB" id="9784365at2"/>
<dbReference type="PIRSF" id="PIRSF010130">
    <property type="entry name" value="PduL"/>
    <property type="match status" value="1"/>
</dbReference>
<evidence type="ECO:0000256" key="5">
    <source>
        <dbReference type="ARBA" id="ARBA00022679"/>
    </source>
</evidence>
<dbReference type="GO" id="GO:0051144">
    <property type="term" value="P:1,2-propanediol catabolic process"/>
    <property type="evidence" value="ECO:0007669"/>
    <property type="project" value="UniProtKB-UniPathway"/>
</dbReference>
<comment type="pathway">
    <text evidence="10">Polyol metabolism; 1,2-propanediol degradation.</text>
</comment>
<comment type="function">
    <text evidence="10">Involved in 1,2-propanediol (1,2-PD) degradation by catalyzing the conversion of propanoyl-CoA to propanoyl-phosphate.</text>
</comment>
<organism evidence="11 12">
    <name type="scientific">Alkaliphilus peptidifermentans DSM 18978</name>
    <dbReference type="NCBI Taxonomy" id="1120976"/>
    <lineage>
        <taxon>Bacteria</taxon>
        <taxon>Bacillati</taxon>
        <taxon>Bacillota</taxon>
        <taxon>Clostridia</taxon>
        <taxon>Peptostreptococcales</taxon>
        <taxon>Natronincolaceae</taxon>
        <taxon>Alkaliphilus</taxon>
    </lineage>
</organism>
<dbReference type="STRING" id="1120976.SAMN03080606_00021"/>
<dbReference type="EC" id="2.3.1.222" evidence="3 10"/>
<evidence type="ECO:0000256" key="7">
    <source>
        <dbReference type="ARBA" id="ARBA00022833"/>
    </source>
</evidence>
<evidence type="ECO:0000313" key="12">
    <source>
        <dbReference type="Proteomes" id="UP000198636"/>
    </source>
</evidence>
<name>A0A1G5AB17_9FIRM</name>
<protein>
    <recommendedName>
        <fullName evidence="4 10">Phosphate propanoyltransferase</fullName>
        <ecNumber evidence="3 10">2.3.1.222</ecNumber>
    </recommendedName>
</protein>
<sequence>MNNEEIIIKKIVEEVVKRLQCTNEAYVPIGISNRHVHLTTEDLEVLFGKGYQLTKMKDLKQPGQYAAQETVTVIGPKGEFKGVRILGPVRKETQLELSLSDGFKLGVNVPVRESGKTEGTPKIVLKGPMGTVEKDQAVIAALRHIHMPAVFAENYGFKDKEMVTVEVGDVRRVSFHNVLVRVSKDFDLEMHLDIDEANAAAICNGDLGKILKD</sequence>
<keyword evidence="8 10" id="KW-0012">Acyltransferase</keyword>
<evidence type="ECO:0000256" key="2">
    <source>
        <dbReference type="ARBA" id="ARBA00007342"/>
    </source>
</evidence>
<dbReference type="PANTHER" id="PTHR39453">
    <property type="entry name" value="PHOSPHATE PROPANOYLTRANSFERASE"/>
    <property type="match status" value="1"/>
</dbReference>
<dbReference type="InterPro" id="IPR008300">
    <property type="entry name" value="PTAC"/>
</dbReference>
<dbReference type="PANTHER" id="PTHR39453:SF1">
    <property type="entry name" value="PHOSPHATE PROPANOYLTRANSFERASE"/>
    <property type="match status" value="1"/>
</dbReference>
<keyword evidence="12" id="KW-1185">Reference proteome</keyword>
<keyword evidence="6" id="KW-0479">Metal-binding</keyword>
<evidence type="ECO:0000256" key="6">
    <source>
        <dbReference type="ARBA" id="ARBA00022723"/>
    </source>
</evidence>
<proteinExistence type="inferred from homology"/>
<comment type="similarity">
    <text evidence="2 10">Belongs to the PduL family.</text>
</comment>
<evidence type="ECO:0000256" key="8">
    <source>
        <dbReference type="ARBA" id="ARBA00023315"/>
    </source>
</evidence>
<comment type="catalytic activity">
    <reaction evidence="9 10">
        <text>propanoyl-CoA + phosphate = propanoyl phosphate + CoA</text>
        <dbReference type="Rhea" id="RHEA:28046"/>
        <dbReference type="ChEBI" id="CHEBI:43474"/>
        <dbReference type="ChEBI" id="CHEBI:57287"/>
        <dbReference type="ChEBI" id="CHEBI:57392"/>
        <dbReference type="ChEBI" id="CHEBI:58933"/>
        <dbReference type="EC" id="2.3.1.222"/>
    </reaction>
</comment>
<dbReference type="Proteomes" id="UP000198636">
    <property type="component" value="Unassembled WGS sequence"/>
</dbReference>
<evidence type="ECO:0000256" key="4">
    <source>
        <dbReference type="ARBA" id="ARBA00020837"/>
    </source>
</evidence>
<dbReference type="NCBIfam" id="NF011652">
    <property type="entry name" value="PRK15070.1"/>
    <property type="match status" value="1"/>
</dbReference>
<reference evidence="11 12" key="1">
    <citation type="submission" date="2016-10" db="EMBL/GenBank/DDBJ databases">
        <authorList>
            <person name="de Groot N.N."/>
        </authorList>
    </citation>
    <scope>NUCLEOTIDE SEQUENCE [LARGE SCALE GENOMIC DNA]</scope>
    <source>
        <strain evidence="11 12">DSM 18978</strain>
    </source>
</reference>